<feature type="binding site" evidence="8">
    <location>
        <position position="42"/>
    </location>
    <ligand>
        <name>[4Fe-4S] cluster</name>
        <dbReference type="ChEBI" id="CHEBI:49883"/>
        <note>4Fe-4S-S-AdoMet</note>
    </ligand>
</feature>
<dbReference type="InterPro" id="IPR058240">
    <property type="entry name" value="rSAM_sf"/>
</dbReference>
<evidence type="ECO:0000256" key="3">
    <source>
        <dbReference type="ARBA" id="ARBA00022723"/>
    </source>
</evidence>
<sequence>MMQTQDQDAKTLTLPMVEIFQTVEGEGLKAGYPTTFIRLYNCNLRCTWCDTKYSYAPYPPEFTATIGEIVEQAERYGNPCICLTGGEPLLYEEKALALIQELAALPSVEDIHIETNGAIRLDRFDTWRKSVPEGRKVRFVMDYKLTSSGEREKMIESNFHLLDERDEIKFVIANREEFDEAMEVVRRCVRKGNILFSPVWETLPPSQLVEWILAGENKRIKLNLQTHKYIWDPDKRGV</sequence>
<name>A0ABS2WHQ6_9BACL</name>
<dbReference type="Gene3D" id="3.20.20.70">
    <property type="entry name" value="Aldolase class I"/>
    <property type="match status" value="1"/>
</dbReference>
<reference evidence="10" key="1">
    <citation type="journal article" date="2024" name="Int. J. Syst. Evol. Microbiol.">
        <title>Polycladomyces zharkentensis sp. nov., a novel thermophilic cellulose- and starch-degrading member of the Bacillota from a geothermal aquifer in Kazakhstan.</title>
        <authorList>
            <person name="Mashzhan A."/>
            <person name="Kistaubayeva A."/>
            <person name="Javier-Lopez R."/>
            <person name="Bissenova U."/>
            <person name="Bissenbay A."/>
            <person name="Birkeland N.K."/>
        </authorList>
    </citation>
    <scope>NUCLEOTIDE SEQUENCE</scope>
    <source>
        <strain evidence="10">ZKZ2T</strain>
    </source>
</reference>
<keyword evidence="4 8" id="KW-0460">Magnesium</keyword>
<dbReference type="Proteomes" id="UP001177120">
    <property type="component" value="Unassembled WGS sequence"/>
</dbReference>
<comment type="cofactor">
    <cofactor evidence="8">
        <name>S-adenosyl-L-methionine</name>
        <dbReference type="ChEBI" id="CHEBI:59789"/>
    </cofactor>
    <text evidence="8">Binds 1 S-adenosyl-L-methionine per subunit.</text>
</comment>
<evidence type="ECO:0000256" key="7">
    <source>
        <dbReference type="ARBA" id="ARBA00023239"/>
    </source>
</evidence>
<dbReference type="EMBL" id="JAFHAP010000006">
    <property type="protein sequence ID" value="MBN2909034.1"/>
    <property type="molecule type" value="Genomic_DNA"/>
</dbReference>
<accession>A0ABS2WHQ6</accession>
<feature type="binding site" evidence="8">
    <location>
        <begin position="48"/>
        <end position="50"/>
    </location>
    <ligand>
        <name>S-adenosyl-L-methionine</name>
        <dbReference type="ChEBI" id="CHEBI:59789"/>
    </ligand>
</feature>
<keyword evidence="1 8" id="KW-0004">4Fe-4S</keyword>
<evidence type="ECO:0000259" key="9">
    <source>
        <dbReference type="PROSITE" id="PS51918"/>
    </source>
</evidence>
<feature type="binding site" evidence="8">
    <location>
        <begin position="23"/>
        <end position="25"/>
    </location>
    <ligand>
        <name>substrate</name>
    </ligand>
</feature>
<evidence type="ECO:0000256" key="5">
    <source>
        <dbReference type="ARBA" id="ARBA00023004"/>
    </source>
</evidence>
<evidence type="ECO:0000313" key="11">
    <source>
        <dbReference type="Proteomes" id="UP001177120"/>
    </source>
</evidence>
<dbReference type="InterPro" id="IPR007197">
    <property type="entry name" value="rSAM"/>
</dbReference>
<keyword evidence="8" id="KW-0671">Queuosine biosynthesis</keyword>
<organism evidence="10 11">
    <name type="scientific">Polycladomyces zharkentensis</name>
    <dbReference type="NCBI Taxonomy" id="2807616"/>
    <lineage>
        <taxon>Bacteria</taxon>
        <taxon>Bacillati</taxon>
        <taxon>Bacillota</taxon>
        <taxon>Bacilli</taxon>
        <taxon>Bacillales</taxon>
        <taxon>Thermoactinomycetaceae</taxon>
        <taxon>Polycladomyces</taxon>
    </lineage>
</organism>
<dbReference type="PIRSF" id="PIRSF000370">
    <property type="entry name" value="QueE"/>
    <property type="match status" value="1"/>
</dbReference>
<feature type="binding site" evidence="8">
    <location>
        <position position="38"/>
    </location>
    <ligand>
        <name>substrate</name>
    </ligand>
</feature>
<comment type="function">
    <text evidence="8">Catalyzes the complex heterocyclic radical-mediated conversion of 6-carboxy-5,6,7,8-tetrahydropterin (CPH4) to 7-carboxy-7-deazaguanine (CDG), a step common to the biosynthetic pathways of all 7-deazapurine-containing compounds.</text>
</comment>
<keyword evidence="6 8" id="KW-0411">Iron-sulfur</keyword>
<feature type="binding site" evidence="8">
    <location>
        <position position="49"/>
    </location>
    <ligand>
        <name>[4Fe-4S] cluster</name>
        <dbReference type="ChEBI" id="CHEBI:49883"/>
        <note>4Fe-4S-S-AdoMet</note>
    </ligand>
</feature>
<comment type="similarity">
    <text evidence="8">Belongs to the radical SAM superfamily. 7-carboxy-7-deazaguanine synthase family.</text>
</comment>
<dbReference type="EC" id="4.3.99.3" evidence="8"/>
<keyword evidence="5 8" id="KW-0408">Iron</keyword>
<protein>
    <recommendedName>
        <fullName evidence="8">7-carboxy-7-deazaguanine synthase</fullName>
        <shortName evidence="8">CDG synthase</shortName>
        <ecNumber evidence="8">4.3.99.3</ecNumber>
    </recommendedName>
    <alternativeName>
        <fullName evidence="8">Queuosine biosynthesis protein QueE</fullName>
    </alternativeName>
</protein>
<keyword evidence="2 8" id="KW-0949">S-adenosyl-L-methionine</keyword>
<comment type="catalytic activity">
    <reaction evidence="8">
        <text>6-carboxy-5,6,7,8-tetrahydropterin + H(+) = 7-carboxy-7-carbaguanine + NH4(+)</text>
        <dbReference type="Rhea" id="RHEA:27974"/>
        <dbReference type="ChEBI" id="CHEBI:15378"/>
        <dbReference type="ChEBI" id="CHEBI:28938"/>
        <dbReference type="ChEBI" id="CHEBI:61032"/>
        <dbReference type="ChEBI" id="CHEBI:61036"/>
        <dbReference type="EC" id="4.3.99.3"/>
    </reaction>
</comment>
<dbReference type="CDD" id="cd01335">
    <property type="entry name" value="Radical_SAM"/>
    <property type="match status" value="1"/>
</dbReference>
<dbReference type="InterPro" id="IPR013785">
    <property type="entry name" value="Aldolase_TIM"/>
</dbReference>
<gene>
    <name evidence="8" type="primary">queE</name>
    <name evidence="10" type="ORF">JQC72_05805</name>
</gene>
<comment type="caution">
    <text evidence="8">Lacks conserved residue(s) required for the propagation of feature annotation.</text>
</comment>
<feature type="binding site" evidence="8">
    <location>
        <position position="84"/>
    </location>
    <ligand>
        <name>substrate</name>
    </ligand>
</feature>
<evidence type="ECO:0000256" key="8">
    <source>
        <dbReference type="HAMAP-Rule" id="MF_00917"/>
    </source>
</evidence>
<comment type="caution">
    <text evidence="10">The sequence shown here is derived from an EMBL/GenBank/DDBJ whole genome shotgun (WGS) entry which is preliminary data.</text>
</comment>
<evidence type="ECO:0000256" key="4">
    <source>
        <dbReference type="ARBA" id="ARBA00022842"/>
    </source>
</evidence>
<dbReference type="SFLD" id="SFLDS00029">
    <property type="entry name" value="Radical_SAM"/>
    <property type="match status" value="1"/>
</dbReference>
<dbReference type="PANTHER" id="PTHR42836:SF1">
    <property type="entry name" value="7-CARBOXY-7-DEAZAGUANINE SYNTHASE"/>
    <property type="match status" value="1"/>
</dbReference>
<proteinExistence type="inferred from homology"/>
<evidence type="ECO:0000256" key="1">
    <source>
        <dbReference type="ARBA" id="ARBA00022485"/>
    </source>
</evidence>
<evidence type="ECO:0000256" key="2">
    <source>
        <dbReference type="ARBA" id="ARBA00022691"/>
    </source>
</evidence>
<dbReference type="PROSITE" id="PS51918">
    <property type="entry name" value="RADICAL_SAM"/>
    <property type="match status" value="1"/>
</dbReference>
<evidence type="ECO:0000313" key="10">
    <source>
        <dbReference type="EMBL" id="MBN2909034.1"/>
    </source>
</evidence>
<keyword evidence="11" id="KW-1185">Reference proteome</keyword>
<dbReference type="PANTHER" id="PTHR42836">
    <property type="entry name" value="7-CARBOXY-7-DEAZAGUANINE SYNTHASE"/>
    <property type="match status" value="1"/>
</dbReference>
<comment type="cofactor">
    <cofactor evidence="8">
        <name>[4Fe-4S] cluster</name>
        <dbReference type="ChEBI" id="CHEBI:49883"/>
    </cofactor>
    <text evidence="8">Binds 1 [4Fe-4S] cluster. The cluster is coordinated with 3 cysteines and an exchangeable S-adenosyl-L-methionine.</text>
</comment>
<feature type="binding site" evidence="8">
    <location>
        <position position="51"/>
    </location>
    <ligand>
        <name>Mg(2+)</name>
        <dbReference type="ChEBI" id="CHEBI:18420"/>
    </ligand>
</feature>
<feature type="binding site" evidence="8">
    <location>
        <position position="86"/>
    </location>
    <ligand>
        <name>S-adenosyl-L-methionine</name>
        <dbReference type="ChEBI" id="CHEBI:59789"/>
    </ligand>
</feature>
<comment type="pathway">
    <text evidence="8">Purine metabolism; 7-cyano-7-deazaguanine biosynthesis.</text>
</comment>
<evidence type="ECO:0000256" key="6">
    <source>
        <dbReference type="ARBA" id="ARBA00023014"/>
    </source>
</evidence>
<dbReference type="SUPFAM" id="SSF102114">
    <property type="entry name" value="Radical SAM enzymes"/>
    <property type="match status" value="1"/>
</dbReference>
<dbReference type="Pfam" id="PF04055">
    <property type="entry name" value="Radical_SAM"/>
    <property type="match status" value="1"/>
</dbReference>
<comment type="subunit">
    <text evidence="8">Homodimer.</text>
</comment>
<dbReference type="InterPro" id="IPR024924">
    <property type="entry name" value="7-CO-7-deazaguanine_synth-like"/>
</dbReference>
<feature type="domain" description="Radical SAM core" evidence="9">
    <location>
        <begin position="29"/>
        <end position="233"/>
    </location>
</feature>
<dbReference type="HAMAP" id="MF_00917">
    <property type="entry name" value="QueE"/>
    <property type="match status" value="1"/>
</dbReference>
<keyword evidence="7 8" id="KW-0456">Lyase</keyword>
<dbReference type="RefSeq" id="WP_205493697.1">
    <property type="nucleotide sequence ID" value="NZ_JAFHAP010000006.1"/>
</dbReference>
<keyword evidence="3 8" id="KW-0479">Metal-binding</keyword>
<feature type="binding site" evidence="8">
    <location>
        <position position="46"/>
    </location>
    <ligand>
        <name>[4Fe-4S] cluster</name>
        <dbReference type="ChEBI" id="CHEBI:49883"/>
        <note>4Fe-4S-S-AdoMet</note>
    </ligand>
</feature>
<comment type="cofactor">
    <cofactor evidence="8">
        <name>Mg(2+)</name>
        <dbReference type="ChEBI" id="CHEBI:18420"/>
    </cofactor>
</comment>